<dbReference type="STRING" id="1618570.UT08_C0011G0007"/>
<accession>A0A0G0NGF8</accession>
<dbReference type="AlphaFoldDB" id="A0A0G0NGF8"/>
<gene>
    <name evidence="1" type="ORF">UT08_C0011G0007</name>
</gene>
<dbReference type="Proteomes" id="UP000034081">
    <property type="component" value="Unassembled WGS sequence"/>
</dbReference>
<name>A0A0G0NGF8_9BACT</name>
<sequence>MIVRVNFTEFRSGITYYLGLLRKGAVVEIYNGRTGKEIGTFIDKLAKRHKRVKTL</sequence>
<comment type="caution">
    <text evidence="1">The sequence shown here is derived from an EMBL/GenBank/DDBJ whole genome shotgun (WGS) entry which is preliminary data.</text>
</comment>
<evidence type="ECO:0000313" key="2">
    <source>
        <dbReference type="Proteomes" id="UP000034081"/>
    </source>
</evidence>
<protein>
    <submittedName>
        <fullName evidence="1">Uncharacterized protein</fullName>
    </submittedName>
</protein>
<proteinExistence type="predicted"/>
<dbReference type="EMBL" id="LBVL01000011">
    <property type="protein sequence ID" value="KKQ84989.1"/>
    <property type="molecule type" value="Genomic_DNA"/>
</dbReference>
<organism evidence="1 2">
    <name type="scientific">Candidatus Woesebacteria bacterium GW2011_GWB1_38_8</name>
    <dbReference type="NCBI Taxonomy" id="1618570"/>
    <lineage>
        <taxon>Bacteria</taxon>
        <taxon>Candidatus Woeseibacteriota</taxon>
    </lineage>
</organism>
<reference evidence="1 2" key="1">
    <citation type="journal article" date="2015" name="Nature">
        <title>rRNA introns, odd ribosomes, and small enigmatic genomes across a large radiation of phyla.</title>
        <authorList>
            <person name="Brown C.T."/>
            <person name="Hug L.A."/>
            <person name="Thomas B.C."/>
            <person name="Sharon I."/>
            <person name="Castelle C.J."/>
            <person name="Singh A."/>
            <person name="Wilkins M.J."/>
            <person name="Williams K.H."/>
            <person name="Banfield J.F."/>
        </authorList>
    </citation>
    <scope>NUCLEOTIDE SEQUENCE [LARGE SCALE GENOMIC DNA]</scope>
</reference>
<evidence type="ECO:0000313" key="1">
    <source>
        <dbReference type="EMBL" id="KKQ84989.1"/>
    </source>
</evidence>